<feature type="compositionally biased region" description="Basic and acidic residues" evidence="1">
    <location>
        <begin position="175"/>
        <end position="184"/>
    </location>
</feature>
<feature type="region of interest" description="Disordered" evidence="1">
    <location>
        <begin position="561"/>
        <end position="584"/>
    </location>
</feature>
<protein>
    <submittedName>
        <fullName evidence="3">Uncharacterized protein At4g18490-like</fullName>
    </submittedName>
</protein>
<dbReference type="PANTHER" id="PTHR36380:SF1">
    <property type="entry name" value="OS01G0755100 PROTEIN"/>
    <property type="match status" value="1"/>
</dbReference>
<feature type="region of interest" description="Disordered" evidence="1">
    <location>
        <begin position="236"/>
        <end position="262"/>
    </location>
</feature>
<feature type="region of interest" description="Disordered" evidence="1">
    <location>
        <begin position="612"/>
        <end position="651"/>
    </location>
</feature>
<feature type="compositionally biased region" description="Basic and acidic residues" evidence="1">
    <location>
        <begin position="153"/>
        <end position="165"/>
    </location>
</feature>
<dbReference type="PANTHER" id="PTHR36380">
    <property type="entry name" value="BNAA03G58330D PROTEIN"/>
    <property type="match status" value="1"/>
</dbReference>
<feature type="region of interest" description="Disordered" evidence="1">
    <location>
        <begin position="101"/>
        <end position="129"/>
    </location>
</feature>
<evidence type="ECO:0000313" key="3">
    <source>
        <dbReference type="RefSeq" id="XP_022724854.1"/>
    </source>
</evidence>
<dbReference type="InterPro" id="IPR038777">
    <property type="entry name" value="At4g18490-like"/>
</dbReference>
<feature type="compositionally biased region" description="Polar residues" evidence="1">
    <location>
        <begin position="634"/>
        <end position="650"/>
    </location>
</feature>
<feature type="compositionally biased region" description="Basic and acidic residues" evidence="1">
    <location>
        <begin position="114"/>
        <end position="125"/>
    </location>
</feature>
<dbReference type="Proteomes" id="UP000515121">
    <property type="component" value="Unplaced"/>
</dbReference>
<dbReference type="GeneID" id="111281376"/>
<feature type="compositionally biased region" description="Polar residues" evidence="1">
    <location>
        <begin position="440"/>
        <end position="454"/>
    </location>
</feature>
<dbReference type="AlphaFoldDB" id="A0A6P5X8W2"/>
<feature type="compositionally biased region" description="Polar residues" evidence="1">
    <location>
        <begin position="405"/>
        <end position="414"/>
    </location>
</feature>
<feature type="region of interest" description="Disordered" evidence="1">
    <location>
        <begin position="388"/>
        <end position="415"/>
    </location>
</feature>
<reference evidence="3" key="1">
    <citation type="submission" date="2025-08" db="UniProtKB">
        <authorList>
            <consortium name="RefSeq"/>
        </authorList>
    </citation>
    <scope>IDENTIFICATION</scope>
    <source>
        <tissue evidence="3">Fruit stalk</tissue>
    </source>
</reference>
<sequence>MAAVENKFYLCCLQMAEPEKTSSSAVDSKAKEKRSVLDEEIGRDFLSSWKSMTVTQDDALDFSFETISKGKKKPFNFDKLDMDFNLDGDFEKLSSFKMDMPDLDFSSPSKQNAKAKEKSKEETNSRKKQVKRDRFSFSFDFNELDGFDFDSSPTKEEKTCKKSQDSEAVASESSEVPKIDRALEDDCITAKLPASKDGTNSKGETSKGGVEACNSVDDSCPSKAVPIQRLVPGNLVSAQGSRISPEKTGDSNAKETYKSSPLSERAVSSELYDQKFLKSSPMDSLIGKNSNQETVSYMQAEVCSQGRRINTSLAAEHNVCDQMITDEVSIHEKLHWKNSFALSESDRDDRKGAGGNILKERDDGRLAKGGIILKDISTASLSREIDHTEAKEDMQNPTPELPLVSSDSEPTVTDVTARKDKEAGAICSRFFRRSEETKSQLHQPSPTGKEVSSFSRKKIGDMHFCSSNKKREDTDGSEAQNGRKLVGYSKLSTQELTKGRPVLLLSEKNVGSSSDIRDGFDADAVQNGGSKLIGKSSVQDTAAAKGEPVLLKSEKNVSLQANPPNYAEKTTECGSQTSVNPKPQVPKIESIQNSKFLSEVLKIAKKAPGLSSYKSTRTIGPNKDKKSSKRETNSLRNLEQNKDTPGNTSKIVLPVGNAEKLTPKLPSLKRKTFEESKGDLLVLKPLKRLSQSISESRNFKESSESVADKEVQNQQIHMEDLTKDILCDHLTSGSEVPQEVNTAELEFPSVMETDGNVEKAEAYGKELEDICSMLKKKHEEAKEILVRAVVNNNNLLMLNLPIFKEKISFTFCTTISCHKTFRSNLHCTFLHDKKTFVWFRNLLNY</sequence>
<dbReference type="RefSeq" id="XP_022724854.1">
    <property type="nucleotide sequence ID" value="XM_022869119.1"/>
</dbReference>
<dbReference type="OrthoDB" id="602706at2759"/>
<feature type="compositionally biased region" description="Basic and acidic residues" evidence="1">
    <location>
        <begin position="244"/>
        <end position="257"/>
    </location>
</feature>
<feature type="compositionally biased region" description="Polar residues" evidence="1">
    <location>
        <begin position="572"/>
        <end position="581"/>
    </location>
</feature>
<feature type="compositionally biased region" description="Basic and acidic residues" evidence="1">
    <location>
        <begin position="622"/>
        <end position="633"/>
    </location>
</feature>
<evidence type="ECO:0000313" key="2">
    <source>
        <dbReference type="Proteomes" id="UP000515121"/>
    </source>
</evidence>
<organism evidence="2 3">
    <name type="scientific">Durio zibethinus</name>
    <name type="common">Durian</name>
    <dbReference type="NCBI Taxonomy" id="66656"/>
    <lineage>
        <taxon>Eukaryota</taxon>
        <taxon>Viridiplantae</taxon>
        <taxon>Streptophyta</taxon>
        <taxon>Embryophyta</taxon>
        <taxon>Tracheophyta</taxon>
        <taxon>Spermatophyta</taxon>
        <taxon>Magnoliopsida</taxon>
        <taxon>eudicotyledons</taxon>
        <taxon>Gunneridae</taxon>
        <taxon>Pentapetalae</taxon>
        <taxon>rosids</taxon>
        <taxon>malvids</taxon>
        <taxon>Malvales</taxon>
        <taxon>Malvaceae</taxon>
        <taxon>Helicteroideae</taxon>
        <taxon>Durio</taxon>
    </lineage>
</organism>
<accession>A0A6P5X8W2</accession>
<feature type="region of interest" description="Disordered" evidence="1">
    <location>
        <begin position="434"/>
        <end position="456"/>
    </location>
</feature>
<gene>
    <name evidence="3" type="primary">LOC111281376</name>
</gene>
<keyword evidence="2" id="KW-1185">Reference proteome</keyword>
<feature type="region of interest" description="Disordered" evidence="1">
    <location>
        <begin position="150"/>
        <end position="215"/>
    </location>
</feature>
<dbReference type="KEGG" id="dzi:111281376"/>
<name>A0A6P5X8W2_DURZI</name>
<evidence type="ECO:0000256" key="1">
    <source>
        <dbReference type="SAM" id="MobiDB-lite"/>
    </source>
</evidence>
<proteinExistence type="predicted"/>